<accession>A0A9D4LAH5</accession>
<dbReference type="InterPro" id="IPR036300">
    <property type="entry name" value="MIR_dom_sf"/>
</dbReference>
<sequence>MLPCNIDRWAGGFMGWGQQVRIRHVTSGRYLGITHDHNVVTVHRGKADEDTTSFYLRQTKASYTGFRSINLNSLDNQLLPLLRIKLLFIHAKFGKI</sequence>
<dbReference type="GO" id="GO:0030018">
    <property type="term" value="C:Z disc"/>
    <property type="evidence" value="ECO:0007669"/>
    <property type="project" value="TreeGrafter"/>
</dbReference>
<organism evidence="3 4">
    <name type="scientific">Dreissena polymorpha</name>
    <name type="common">Zebra mussel</name>
    <name type="synonym">Mytilus polymorpha</name>
    <dbReference type="NCBI Taxonomy" id="45954"/>
    <lineage>
        <taxon>Eukaryota</taxon>
        <taxon>Metazoa</taxon>
        <taxon>Spiralia</taxon>
        <taxon>Lophotrochozoa</taxon>
        <taxon>Mollusca</taxon>
        <taxon>Bivalvia</taxon>
        <taxon>Autobranchia</taxon>
        <taxon>Heteroconchia</taxon>
        <taxon>Euheterodonta</taxon>
        <taxon>Imparidentia</taxon>
        <taxon>Neoheterodontei</taxon>
        <taxon>Myida</taxon>
        <taxon>Dreissenoidea</taxon>
        <taxon>Dreissenidae</taxon>
        <taxon>Dreissena</taxon>
    </lineage>
</organism>
<dbReference type="GO" id="GO:0005219">
    <property type="term" value="F:ryanodine-sensitive calcium-release channel activity"/>
    <property type="evidence" value="ECO:0007669"/>
    <property type="project" value="TreeGrafter"/>
</dbReference>
<dbReference type="AlphaFoldDB" id="A0A9D4LAH5"/>
<protein>
    <recommendedName>
        <fullName evidence="2">MIR domain-containing protein</fullName>
    </recommendedName>
</protein>
<dbReference type="Pfam" id="PF02815">
    <property type="entry name" value="MIR"/>
    <property type="match status" value="1"/>
</dbReference>
<dbReference type="GO" id="GO:0033017">
    <property type="term" value="C:sarcoplasmic reticulum membrane"/>
    <property type="evidence" value="ECO:0007669"/>
    <property type="project" value="TreeGrafter"/>
</dbReference>
<proteinExistence type="predicted"/>
<dbReference type="EMBL" id="JAIWYP010000003">
    <property type="protein sequence ID" value="KAH3855007.1"/>
    <property type="molecule type" value="Genomic_DNA"/>
</dbReference>
<dbReference type="GO" id="GO:0006941">
    <property type="term" value="P:striated muscle contraction"/>
    <property type="evidence" value="ECO:0007669"/>
    <property type="project" value="TreeGrafter"/>
</dbReference>
<dbReference type="GO" id="GO:0042383">
    <property type="term" value="C:sarcolemma"/>
    <property type="evidence" value="ECO:0007669"/>
    <property type="project" value="TreeGrafter"/>
</dbReference>
<dbReference type="PANTHER" id="PTHR46399">
    <property type="entry name" value="B30.2/SPRY DOMAIN-CONTAINING PROTEIN"/>
    <property type="match status" value="1"/>
</dbReference>
<dbReference type="Gene3D" id="2.80.10.50">
    <property type="match status" value="1"/>
</dbReference>
<gene>
    <name evidence="3" type="ORF">DPMN_097567</name>
</gene>
<dbReference type="GO" id="GO:0005790">
    <property type="term" value="C:smooth endoplasmic reticulum"/>
    <property type="evidence" value="ECO:0007669"/>
    <property type="project" value="TreeGrafter"/>
</dbReference>
<reference evidence="3" key="2">
    <citation type="submission" date="2020-11" db="EMBL/GenBank/DDBJ databases">
        <authorList>
            <person name="McCartney M.A."/>
            <person name="Auch B."/>
            <person name="Kono T."/>
            <person name="Mallez S."/>
            <person name="Becker A."/>
            <person name="Gohl D.M."/>
            <person name="Silverstein K.A.T."/>
            <person name="Koren S."/>
            <person name="Bechman K.B."/>
            <person name="Herman A."/>
            <person name="Abrahante J.E."/>
            <person name="Garbe J."/>
        </authorList>
    </citation>
    <scope>NUCLEOTIDE SEQUENCE</scope>
    <source>
        <strain evidence="3">Duluth1</strain>
        <tissue evidence="3">Whole animal</tissue>
    </source>
</reference>
<keyword evidence="4" id="KW-1185">Reference proteome</keyword>
<evidence type="ECO:0000259" key="2">
    <source>
        <dbReference type="Pfam" id="PF02815"/>
    </source>
</evidence>
<dbReference type="PANTHER" id="PTHR46399:SF8">
    <property type="entry name" value="B30.2_SPRY DOMAIN-CONTAINING PROTEIN"/>
    <property type="match status" value="1"/>
</dbReference>
<dbReference type="InterPro" id="IPR015925">
    <property type="entry name" value="Ryanodine_IP3_receptor"/>
</dbReference>
<feature type="domain" description="MIR" evidence="2">
    <location>
        <begin position="5"/>
        <end position="61"/>
    </location>
</feature>
<reference evidence="3" key="1">
    <citation type="journal article" date="2019" name="bioRxiv">
        <title>The Genome of the Zebra Mussel, Dreissena polymorpha: A Resource for Invasive Species Research.</title>
        <authorList>
            <person name="McCartney M.A."/>
            <person name="Auch B."/>
            <person name="Kono T."/>
            <person name="Mallez S."/>
            <person name="Zhang Y."/>
            <person name="Obille A."/>
            <person name="Becker A."/>
            <person name="Abrahante J.E."/>
            <person name="Garbe J."/>
            <person name="Badalamenti J.P."/>
            <person name="Herman A."/>
            <person name="Mangelson H."/>
            <person name="Liachko I."/>
            <person name="Sullivan S."/>
            <person name="Sone E.D."/>
            <person name="Koren S."/>
            <person name="Silverstein K.A.T."/>
            <person name="Beckman K.B."/>
            <person name="Gohl D.M."/>
        </authorList>
    </citation>
    <scope>NUCLEOTIDE SEQUENCE</scope>
    <source>
        <strain evidence="3">Duluth1</strain>
        <tissue evidence="3">Whole animal</tissue>
    </source>
</reference>
<name>A0A9D4LAH5_DREPO</name>
<evidence type="ECO:0000313" key="4">
    <source>
        <dbReference type="Proteomes" id="UP000828390"/>
    </source>
</evidence>
<dbReference type="GO" id="GO:0034704">
    <property type="term" value="C:calcium channel complex"/>
    <property type="evidence" value="ECO:0007669"/>
    <property type="project" value="TreeGrafter"/>
</dbReference>
<evidence type="ECO:0000256" key="1">
    <source>
        <dbReference type="ARBA" id="ARBA00022737"/>
    </source>
</evidence>
<evidence type="ECO:0000313" key="3">
    <source>
        <dbReference type="EMBL" id="KAH3855007.1"/>
    </source>
</evidence>
<comment type="caution">
    <text evidence="3">The sequence shown here is derived from an EMBL/GenBank/DDBJ whole genome shotgun (WGS) entry which is preliminary data.</text>
</comment>
<dbReference type="GO" id="GO:0014808">
    <property type="term" value="P:release of sequestered calcium ion into cytosol by sarcoplasmic reticulum"/>
    <property type="evidence" value="ECO:0007669"/>
    <property type="project" value="TreeGrafter"/>
</dbReference>
<keyword evidence="1" id="KW-0677">Repeat</keyword>
<dbReference type="InterPro" id="IPR016093">
    <property type="entry name" value="MIR_motif"/>
</dbReference>
<dbReference type="Proteomes" id="UP000828390">
    <property type="component" value="Unassembled WGS sequence"/>
</dbReference>
<dbReference type="SUPFAM" id="SSF82109">
    <property type="entry name" value="MIR domain"/>
    <property type="match status" value="1"/>
</dbReference>